<comment type="caution">
    <text evidence="1">The sequence shown here is derived from an EMBL/GenBank/DDBJ whole genome shotgun (WGS) entry which is preliminary data.</text>
</comment>
<reference evidence="1" key="1">
    <citation type="submission" date="2020-07" db="EMBL/GenBank/DDBJ databases">
        <title>Huge and variable diversity of episymbiotic CPR bacteria and DPANN archaea in groundwater ecosystems.</title>
        <authorList>
            <person name="He C.Y."/>
            <person name="Keren R."/>
            <person name="Whittaker M."/>
            <person name="Farag I.F."/>
            <person name="Doudna J."/>
            <person name="Cate J.H.D."/>
            <person name="Banfield J.F."/>
        </authorList>
    </citation>
    <scope>NUCLEOTIDE SEQUENCE</scope>
    <source>
        <strain evidence="1">NC_groundwater_1482_Ag_S-0.65um_47_24</strain>
    </source>
</reference>
<protein>
    <recommendedName>
        <fullName evidence="3">Co-chaperone DjlA N-terminal domain-containing protein</fullName>
    </recommendedName>
</protein>
<dbReference type="CDD" id="cd07177">
    <property type="entry name" value="terB_like"/>
    <property type="match status" value="1"/>
</dbReference>
<organism evidence="1 2">
    <name type="scientific">Tectimicrobiota bacterium</name>
    <dbReference type="NCBI Taxonomy" id="2528274"/>
    <lineage>
        <taxon>Bacteria</taxon>
        <taxon>Pseudomonadati</taxon>
        <taxon>Nitrospinota/Tectimicrobiota group</taxon>
        <taxon>Candidatus Tectimicrobiota</taxon>
    </lineage>
</organism>
<name>A0A933GP59_UNCTE</name>
<dbReference type="Proteomes" id="UP000772181">
    <property type="component" value="Unassembled WGS sequence"/>
</dbReference>
<dbReference type="EMBL" id="JACQWF010000434">
    <property type="protein sequence ID" value="MBI4596710.1"/>
    <property type="molecule type" value="Genomic_DNA"/>
</dbReference>
<sequence length="194" mass="22398">MLNKDTKTDLKRVNEEEYFHRKERELLEAMSYRQRLESERDQMTEIIGISNEEILNGLQELGYSRETVTLLYLVPLVQMAWTDGGVGKRERERILAVAKIHGIEEGSRAYRQLTDWLDNRPSQDFFEKTLHIIHHILEATSPEKRNANRHDLVSYCTDIAAASGGILGFGSKISESERLLLEQIASDLDFYGKK</sequence>
<gene>
    <name evidence="1" type="ORF">HY730_10120</name>
</gene>
<accession>A0A933GP59</accession>
<evidence type="ECO:0000313" key="1">
    <source>
        <dbReference type="EMBL" id="MBI4596710.1"/>
    </source>
</evidence>
<dbReference type="AlphaFoldDB" id="A0A933GP59"/>
<evidence type="ECO:0000313" key="2">
    <source>
        <dbReference type="Proteomes" id="UP000772181"/>
    </source>
</evidence>
<dbReference type="SUPFAM" id="SSF158682">
    <property type="entry name" value="TerB-like"/>
    <property type="match status" value="1"/>
</dbReference>
<dbReference type="InterPro" id="IPR029024">
    <property type="entry name" value="TerB-like"/>
</dbReference>
<evidence type="ECO:0008006" key="3">
    <source>
        <dbReference type="Google" id="ProtNLM"/>
    </source>
</evidence>
<proteinExistence type="predicted"/>